<keyword evidence="5" id="KW-1185">Reference proteome</keyword>
<dbReference type="OrthoDB" id="41532at2759"/>
<proteinExistence type="predicted"/>
<dbReference type="PROSITE" id="PS51186">
    <property type="entry name" value="GNAT"/>
    <property type="match status" value="1"/>
</dbReference>
<dbReference type="STRING" id="98403.A0A151GQR0"/>
<name>A0A151GQR0_DRECN</name>
<keyword evidence="2" id="KW-0012">Acyltransferase</keyword>
<dbReference type="RefSeq" id="XP_040658788.1">
    <property type="nucleotide sequence ID" value="XM_040797905.1"/>
</dbReference>
<dbReference type="Gene3D" id="3.40.630.30">
    <property type="match status" value="1"/>
</dbReference>
<comment type="caution">
    <text evidence="4">The sequence shown here is derived from an EMBL/GenBank/DDBJ whole genome shotgun (WGS) entry which is preliminary data.</text>
</comment>
<evidence type="ECO:0000313" key="5">
    <source>
        <dbReference type="Proteomes" id="UP000076580"/>
    </source>
</evidence>
<reference evidence="4 5" key="1">
    <citation type="journal article" date="2016" name="Sci. Rep.">
        <title>Insights into Adaptations to a Near-Obligate Nematode Endoparasitic Lifestyle from the Finished Genome of Drechmeria coniospora.</title>
        <authorList>
            <person name="Zhang L."/>
            <person name="Zhou Z."/>
            <person name="Guo Q."/>
            <person name="Fokkens L."/>
            <person name="Miskei M."/>
            <person name="Pocsi I."/>
            <person name="Zhang W."/>
            <person name="Chen M."/>
            <person name="Wang L."/>
            <person name="Sun Y."/>
            <person name="Donzelli B.G."/>
            <person name="Gibson D.M."/>
            <person name="Nelson D.R."/>
            <person name="Luo J.G."/>
            <person name="Rep M."/>
            <person name="Liu H."/>
            <person name="Yang S."/>
            <person name="Wang J."/>
            <person name="Krasnoff S.B."/>
            <person name="Xu Y."/>
            <person name="Molnar I."/>
            <person name="Lin M."/>
        </authorList>
    </citation>
    <scope>NUCLEOTIDE SEQUENCE [LARGE SCALE GENOMIC DNA]</scope>
    <source>
        <strain evidence="4 5">ARSEF 6962</strain>
    </source>
</reference>
<dbReference type="PANTHER" id="PTHR43877:SF2">
    <property type="entry name" value="AMINOALKYLPHOSPHONATE N-ACETYLTRANSFERASE-RELATED"/>
    <property type="match status" value="1"/>
</dbReference>
<keyword evidence="1 4" id="KW-0808">Transferase</keyword>
<dbReference type="InterPro" id="IPR016181">
    <property type="entry name" value="Acyl_CoA_acyltransferase"/>
</dbReference>
<dbReference type="SUPFAM" id="SSF55729">
    <property type="entry name" value="Acyl-CoA N-acyltransferases (Nat)"/>
    <property type="match status" value="1"/>
</dbReference>
<dbReference type="GO" id="GO:0016747">
    <property type="term" value="F:acyltransferase activity, transferring groups other than amino-acyl groups"/>
    <property type="evidence" value="ECO:0007669"/>
    <property type="project" value="InterPro"/>
</dbReference>
<dbReference type="InterPro" id="IPR000182">
    <property type="entry name" value="GNAT_dom"/>
</dbReference>
<sequence>MAHSNSGLVIPFDPKAHAHLTPYLAAIHASCITVDRAICIFLPPLSHEKLLCWWKERIAEVGEGTRLIWILLAELDTTGKPKGPDVMGVVMLAMPTSETATFRGLVEMLLVQKSFRGKGGARLLVAALEDGAAKLGRTTLLLETEADSPAEAVYRKLGYVEMGKVPGYGMSPAGELKDGTFFYKQL</sequence>
<evidence type="ECO:0000313" key="4">
    <source>
        <dbReference type="EMBL" id="KYK59436.1"/>
    </source>
</evidence>
<dbReference type="InParanoid" id="A0A151GQR0"/>
<dbReference type="PANTHER" id="PTHR43877">
    <property type="entry name" value="AMINOALKYLPHOSPHONATE N-ACETYLTRANSFERASE-RELATED-RELATED"/>
    <property type="match status" value="1"/>
</dbReference>
<dbReference type="Pfam" id="PF00583">
    <property type="entry name" value="Acetyltransf_1"/>
    <property type="match status" value="1"/>
</dbReference>
<dbReference type="CDD" id="cd04301">
    <property type="entry name" value="NAT_SF"/>
    <property type="match status" value="1"/>
</dbReference>
<dbReference type="InterPro" id="IPR050832">
    <property type="entry name" value="Bact_Acetyltransf"/>
</dbReference>
<dbReference type="AlphaFoldDB" id="A0A151GQR0"/>
<protein>
    <submittedName>
        <fullName evidence="4">Putative acetyltransferase</fullName>
    </submittedName>
</protein>
<dbReference type="EMBL" id="LAYC01000001">
    <property type="protein sequence ID" value="KYK59436.1"/>
    <property type="molecule type" value="Genomic_DNA"/>
</dbReference>
<feature type="domain" description="N-acetyltransferase" evidence="3">
    <location>
        <begin position="40"/>
        <end position="186"/>
    </location>
</feature>
<evidence type="ECO:0000259" key="3">
    <source>
        <dbReference type="PROSITE" id="PS51186"/>
    </source>
</evidence>
<evidence type="ECO:0000256" key="2">
    <source>
        <dbReference type="ARBA" id="ARBA00023315"/>
    </source>
</evidence>
<gene>
    <name evidence="4" type="ORF">DCS_00566</name>
</gene>
<dbReference type="GeneID" id="63713209"/>
<accession>A0A151GQR0</accession>
<dbReference type="Proteomes" id="UP000076580">
    <property type="component" value="Chromosome 01"/>
</dbReference>
<organism evidence="4 5">
    <name type="scientific">Drechmeria coniospora</name>
    <name type="common">Nematophagous fungus</name>
    <name type="synonym">Meria coniospora</name>
    <dbReference type="NCBI Taxonomy" id="98403"/>
    <lineage>
        <taxon>Eukaryota</taxon>
        <taxon>Fungi</taxon>
        <taxon>Dikarya</taxon>
        <taxon>Ascomycota</taxon>
        <taxon>Pezizomycotina</taxon>
        <taxon>Sordariomycetes</taxon>
        <taxon>Hypocreomycetidae</taxon>
        <taxon>Hypocreales</taxon>
        <taxon>Ophiocordycipitaceae</taxon>
        <taxon>Drechmeria</taxon>
    </lineage>
</organism>
<evidence type="ECO:0000256" key="1">
    <source>
        <dbReference type="ARBA" id="ARBA00022679"/>
    </source>
</evidence>